<keyword evidence="3" id="KW-0813">Transport</keyword>
<keyword evidence="12" id="KW-1185">Reference proteome</keyword>
<evidence type="ECO:0000256" key="1">
    <source>
        <dbReference type="ARBA" id="ARBA00008987"/>
    </source>
</evidence>
<dbReference type="PANTHER" id="PTHR45663">
    <property type="entry name" value="GEO12009P1"/>
    <property type="match status" value="1"/>
</dbReference>
<name>A0A239T8K0_9FIRM</name>
<dbReference type="GO" id="GO:0015035">
    <property type="term" value="F:protein-disulfide reductase activity"/>
    <property type="evidence" value="ECO:0007669"/>
    <property type="project" value="InterPro"/>
</dbReference>
<dbReference type="GO" id="GO:0005737">
    <property type="term" value="C:cytoplasm"/>
    <property type="evidence" value="ECO:0007669"/>
    <property type="project" value="TreeGrafter"/>
</dbReference>
<keyword evidence="6 9" id="KW-0676">Redox-active center</keyword>
<feature type="site" description="Contributes to redox potential value" evidence="8">
    <location>
        <position position="31"/>
    </location>
</feature>
<dbReference type="CDD" id="cd02947">
    <property type="entry name" value="TRX_family"/>
    <property type="match status" value="1"/>
</dbReference>
<dbReference type="eggNOG" id="COG0526">
    <property type="taxonomic scope" value="Bacteria"/>
</dbReference>
<evidence type="ECO:0000313" key="11">
    <source>
        <dbReference type="EMBL" id="SNU93906.1"/>
    </source>
</evidence>
<gene>
    <name evidence="11" type="primary">trxA</name>
    <name evidence="11" type="ORF">SAMEA4364220_00111</name>
</gene>
<feature type="disulfide bond" description="Redox-active" evidence="9">
    <location>
        <begin position="29"/>
        <end position="32"/>
    </location>
</feature>
<evidence type="ECO:0000259" key="10">
    <source>
        <dbReference type="PROSITE" id="PS51352"/>
    </source>
</evidence>
<keyword evidence="5 9" id="KW-1015">Disulfide bond</keyword>
<dbReference type="PIRSF" id="PIRSF000077">
    <property type="entry name" value="Thioredoxin"/>
    <property type="match status" value="1"/>
</dbReference>
<evidence type="ECO:0000256" key="8">
    <source>
        <dbReference type="PIRSR" id="PIRSR000077-1"/>
    </source>
</evidence>
<sequence length="103" mass="11660">MLIHADANAFNKLLEGKGTFIVDFFATWCGPCKMLGAVLEKVAPEIPYDILKIDIDENVKLAEEYEVMVVPTLLFVKDGEIIHRESGFFSKDKFRALVQAHMQ</sequence>
<keyword evidence="4" id="KW-0249">Electron transport</keyword>
<dbReference type="EMBL" id="LT906446">
    <property type="protein sequence ID" value="SNU93906.1"/>
    <property type="molecule type" value="Genomic_DNA"/>
</dbReference>
<dbReference type="OrthoDB" id="9790390at2"/>
<organism evidence="11 12">
    <name type="scientific">Megamonas hypermegale</name>
    <dbReference type="NCBI Taxonomy" id="158847"/>
    <lineage>
        <taxon>Bacteria</taxon>
        <taxon>Bacillati</taxon>
        <taxon>Bacillota</taxon>
        <taxon>Negativicutes</taxon>
        <taxon>Selenomonadales</taxon>
        <taxon>Selenomonadaceae</taxon>
        <taxon>Megamonas</taxon>
    </lineage>
</organism>
<dbReference type="InterPro" id="IPR013766">
    <property type="entry name" value="Thioredoxin_domain"/>
</dbReference>
<evidence type="ECO:0000256" key="3">
    <source>
        <dbReference type="ARBA" id="ARBA00022448"/>
    </source>
</evidence>
<dbReference type="InterPro" id="IPR005746">
    <property type="entry name" value="Thioredoxin"/>
</dbReference>
<dbReference type="PROSITE" id="PS51352">
    <property type="entry name" value="THIOREDOXIN_2"/>
    <property type="match status" value="1"/>
</dbReference>
<dbReference type="AlphaFoldDB" id="A0A239T8K0"/>
<reference evidence="11 12" key="1">
    <citation type="submission" date="2017-06" db="EMBL/GenBank/DDBJ databases">
        <authorList>
            <consortium name="Pathogen Informatics"/>
        </authorList>
    </citation>
    <scope>NUCLEOTIDE SEQUENCE [LARGE SCALE GENOMIC DNA]</scope>
    <source>
        <strain evidence="11 12">NCTC10570</strain>
    </source>
</reference>
<evidence type="ECO:0000256" key="7">
    <source>
        <dbReference type="PIRNR" id="PIRNR000077"/>
    </source>
</evidence>
<dbReference type="GeneID" id="78506157"/>
<dbReference type="SUPFAM" id="SSF52833">
    <property type="entry name" value="Thioredoxin-like"/>
    <property type="match status" value="1"/>
</dbReference>
<evidence type="ECO:0000313" key="12">
    <source>
        <dbReference type="Proteomes" id="UP000215383"/>
    </source>
</evidence>
<dbReference type="PANTHER" id="PTHR45663:SF11">
    <property type="entry name" value="GEO12009P1"/>
    <property type="match status" value="1"/>
</dbReference>
<dbReference type="InterPro" id="IPR036249">
    <property type="entry name" value="Thioredoxin-like_sf"/>
</dbReference>
<dbReference type="Pfam" id="PF00085">
    <property type="entry name" value="Thioredoxin"/>
    <property type="match status" value="1"/>
</dbReference>
<protein>
    <recommendedName>
        <fullName evidence="2 7">Thioredoxin</fullName>
    </recommendedName>
</protein>
<evidence type="ECO:0000256" key="5">
    <source>
        <dbReference type="ARBA" id="ARBA00023157"/>
    </source>
</evidence>
<feature type="site" description="Contributes to redox potential value" evidence="8">
    <location>
        <position position="30"/>
    </location>
</feature>
<comment type="similarity">
    <text evidence="1 7">Belongs to the thioredoxin family.</text>
</comment>
<dbReference type="Gene3D" id="3.40.30.10">
    <property type="entry name" value="Glutaredoxin"/>
    <property type="match status" value="1"/>
</dbReference>
<feature type="domain" description="Thioredoxin" evidence="10">
    <location>
        <begin position="1"/>
        <end position="103"/>
    </location>
</feature>
<proteinExistence type="inferred from homology"/>
<feature type="active site" description="Nucleophile" evidence="8">
    <location>
        <position position="29"/>
    </location>
</feature>
<feature type="site" description="Deprotonates C-terminal active site Cys" evidence="8">
    <location>
        <position position="23"/>
    </location>
</feature>
<dbReference type="PROSITE" id="PS00194">
    <property type="entry name" value="THIOREDOXIN_1"/>
    <property type="match status" value="1"/>
</dbReference>
<accession>A0A239T8K0</accession>
<evidence type="ECO:0000256" key="2">
    <source>
        <dbReference type="ARBA" id="ARBA00020570"/>
    </source>
</evidence>
<feature type="active site" description="Nucleophile" evidence="8">
    <location>
        <position position="32"/>
    </location>
</feature>
<evidence type="ECO:0000256" key="4">
    <source>
        <dbReference type="ARBA" id="ARBA00022982"/>
    </source>
</evidence>
<evidence type="ECO:0000256" key="6">
    <source>
        <dbReference type="ARBA" id="ARBA00023284"/>
    </source>
</evidence>
<dbReference type="RefSeq" id="WP_027889952.1">
    <property type="nucleotide sequence ID" value="NZ_JACJLZ010000007.1"/>
</dbReference>
<evidence type="ECO:0000256" key="9">
    <source>
        <dbReference type="PIRSR" id="PIRSR000077-4"/>
    </source>
</evidence>
<dbReference type="Proteomes" id="UP000215383">
    <property type="component" value="Chromosome 1"/>
</dbReference>
<dbReference type="InterPro" id="IPR017937">
    <property type="entry name" value="Thioredoxin_CS"/>
</dbReference>
<dbReference type="PRINTS" id="PR00421">
    <property type="entry name" value="THIOREDOXIN"/>
</dbReference>